<dbReference type="OrthoDB" id="8594924at2"/>
<dbReference type="Pfam" id="PF11747">
    <property type="entry name" value="RebB"/>
    <property type="match status" value="1"/>
</dbReference>
<comment type="caution">
    <text evidence="1">The sequence shown here is derived from an EMBL/GenBank/DDBJ whole genome shotgun (WGS) entry which is preliminary data.</text>
</comment>
<reference evidence="1 2" key="1">
    <citation type="submission" date="2019-06" db="EMBL/GenBank/DDBJ databases">
        <title>New taxonomy in bacterial strain CC-CFT640, isolated from vineyard.</title>
        <authorList>
            <person name="Lin S.-Y."/>
            <person name="Tsai C.-F."/>
            <person name="Young C.-C."/>
        </authorList>
    </citation>
    <scope>NUCLEOTIDE SEQUENCE [LARGE SCALE GENOMIC DNA]</scope>
    <source>
        <strain evidence="1 2">CC-CFT640</strain>
    </source>
</reference>
<evidence type="ECO:0000313" key="1">
    <source>
        <dbReference type="EMBL" id="TXL73143.1"/>
    </source>
</evidence>
<keyword evidence="2" id="KW-1185">Reference proteome</keyword>
<proteinExistence type="predicted"/>
<dbReference type="Proteomes" id="UP000321638">
    <property type="component" value="Unassembled WGS sequence"/>
</dbReference>
<accession>A0A5C8PIE8</accession>
<evidence type="ECO:0000313" key="2">
    <source>
        <dbReference type="Proteomes" id="UP000321638"/>
    </source>
</evidence>
<gene>
    <name evidence="1" type="ORF">FHP25_22180</name>
</gene>
<dbReference type="EMBL" id="VDUZ01000027">
    <property type="protein sequence ID" value="TXL73143.1"/>
    <property type="molecule type" value="Genomic_DNA"/>
</dbReference>
<organism evidence="1 2">
    <name type="scientific">Vineibacter terrae</name>
    <dbReference type="NCBI Taxonomy" id="2586908"/>
    <lineage>
        <taxon>Bacteria</taxon>
        <taxon>Pseudomonadati</taxon>
        <taxon>Pseudomonadota</taxon>
        <taxon>Alphaproteobacteria</taxon>
        <taxon>Hyphomicrobiales</taxon>
        <taxon>Vineibacter</taxon>
    </lineage>
</organism>
<sequence length="106" mass="11003">MAYPTLVNSRITDAVTQQNVSVLASAPAIAMGTIYQSAAHSIGVLYQNATLAQQQGAICGQAATNQGVIQIYAVNTMASAVAASKLARSSKANELLTLLVLARLLR</sequence>
<dbReference type="InterPro" id="IPR021070">
    <property type="entry name" value="Killing_trait_RebB"/>
</dbReference>
<dbReference type="RefSeq" id="WP_147849163.1">
    <property type="nucleotide sequence ID" value="NZ_VDUZ01000027.1"/>
</dbReference>
<name>A0A5C8PIE8_9HYPH</name>
<dbReference type="AlphaFoldDB" id="A0A5C8PIE8"/>
<protein>
    <submittedName>
        <fullName evidence="1">RebB like protein</fullName>
    </submittedName>
</protein>